<name>A0A7W5JZ72_9ACTN</name>
<keyword evidence="4" id="KW-1185">Reference proteome</keyword>
<dbReference type="GO" id="GO:0030170">
    <property type="term" value="F:pyridoxal phosphate binding"/>
    <property type="evidence" value="ECO:0007669"/>
    <property type="project" value="InterPro"/>
</dbReference>
<dbReference type="Pfam" id="PF03473">
    <property type="entry name" value="MOSC"/>
    <property type="match status" value="1"/>
</dbReference>
<feature type="region of interest" description="Disordered" evidence="1">
    <location>
        <begin position="52"/>
        <end position="72"/>
    </location>
</feature>
<evidence type="ECO:0000313" key="4">
    <source>
        <dbReference type="Proteomes" id="UP000565572"/>
    </source>
</evidence>
<reference evidence="3 4" key="1">
    <citation type="submission" date="2020-08" db="EMBL/GenBank/DDBJ databases">
        <title>Sequencing the genomes of 1000 actinobacteria strains.</title>
        <authorList>
            <person name="Klenk H.-P."/>
        </authorList>
    </citation>
    <scope>NUCLEOTIDE SEQUENCE [LARGE SCALE GENOMIC DNA]</scope>
    <source>
        <strain evidence="3 4">DSM 11053</strain>
    </source>
</reference>
<gene>
    <name evidence="3" type="ORF">FHX39_003935</name>
</gene>
<dbReference type="Proteomes" id="UP000565572">
    <property type="component" value="Unassembled WGS sequence"/>
</dbReference>
<dbReference type="PROSITE" id="PS51340">
    <property type="entry name" value="MOSC"/>
    <property type="match status" value="1"/>
</dbReference>
<evidence type="ECO:0000256" key="1">
    <source>
        <dbReference type="SAM" id="MobiDB-lite"/>
    </source>
</evidence>
<dbReference type="InterPro" id="IPR005302">
    <property type="entry name" value="MoCF_Sase_C"/>
</dbReference>
<dbReference type="InterPro" id="IPR052353">
    <property type="entry name" value="Benzoxazolinone_Detox_Enz"/>
</dbReference>
<proteinExistence type="predicted"/>
<protein>
    <submittedName>
        <fullName evidence="3">MOSC domain-containing protein YiiM</fullName>
    </submittedName>
</protein>
<dbReference type="PANTHER" id="PTHR30212">
    <property type="entry name" value="PROTEIN YIIM"/>
    <property type="match status" value="1"/>
</dbReference>
<dbReference type="RefSeq" id="WP_198424072.1">
    <property type="nucleotide sequence ID" value="NZ_JACHZG010000007.1"/>
</dbReference>
<evidence type="ECO:0000313" key="3">
    <source>
        <dbReference type="EMBL" id="MBB3328938.1"/>
    </source>
</evidence>
<dbReference type="GO" id="GO:0003824">
    <property type="term" value="F:catalytic activity"/>
    <property type="evidence" value="ECO:0007669"/>
    <property type="project" value="InterPro"/>
</dbReference>
<sequence>MSPEMSLDPTAEPARPAPGAVLTVQVGGPKPYTWLGREVVTSIFKDPVAGPVPVRGHNLAGDDQSDRKSHGGADKAVYAYAREDLDWWEAELGHALPNGLFGENLTTAGLDLTNAVIGQTWRVGTALLQVTEPRTPCWKLGLKMGDPGFPRRAAASRRPGVLLRILEEGVLQAGDTITLGAPPAHGVTAADINRIYYREVKELTAIFETPELAAHWRTWAEHRTVWHEEDTRVGRDRPAAVEVASS</sequence>
<accession>A0A7W5JZ72</accession>
<dbReference type="SUPFAM" id="SSF50800">
    <property type="entry name" value="PK beta-barrel domain-like"/>
    <property type="match status" value="1"/>
</dbReference>
<evidence type="ECO:0000259" key="2">
    <source>
        <dbReference type="PROSITE" id="PS51340"/>
    </source>
</evidence>
<dbReference type="PANTHER" id="PTHR30212:SF2">
    <property type="entry name" value="PROTEIN YIIM"/>
    <property type="match status" value="1"/>
</dbReference>
<dbReference type="Gene3D" id="2.40.33.20">
    <property type="entry name" value="PK beta-barrel domain-like"/>
    <property type="match status" value="1"/>
</dbReference>
<dbReference type="InterPro" id="IPR011037">
    <property type="entry name" value="Pyrv_Knase-like_insert_dom_sf"/>
</dbReference>
<dbReference type="AlphaFoldDB" id="A0A7W5JZ72"/>
<feature type="domain" description="MOSC" evidence="2">
    <location>
        <begin position="46"/>
        <end position="180"/>
    </location>
</feature>
<comment type="caution">
    <text evidence="3">The sequence shown here is derived from an EMBL/GenBank/DDBJ whole genome shotgun (WGS) entry which is preliminary data.</text>
</comment>
<organism evidence="3 4">
    <name type="scientific">Microlunatus antarcticus</name>
    <dbReference type="NCBI Taxonomy" id="53388"/>
    <lineage>
        <taxon>Bacteria</taxon>
        <taxon>Bacillati</taxon>
        <taxon>Actinomycetota</taxon>
        <taxon>Actinomycetes</taxon>
        <taxon>Propionibacteriales</taxon>
        <taxon>Propionibacteriaceae</taxon>
        <taxon>Microlunatus</taxon>
    </lineage>
</organism>
<dbReference type="GO" id="GO:0030151">
    <property type="term" value="F:molybdenum ion binding"/>
    <property type="evidence" value="ECO:0007669"/>
    <property type="project" value="InterPro"/>
</dbReference>
<dbReference type="EMBL" id="JACHZG010000007">
    <property type="protein sequence ID" value="MBB3328938.1"/>
    <property type="molecule type" value="Genomic_DNA"/>
</dbReference>